<organism evidence="1 2">
    <name type="scientific">Zea mays</name>
    <name type="common">Maize</name>
    <dbReference type="NCBI Taxonomy" id="4577"/>
    <lineage>
        <taxon>Eukaryota</taxon>
        <taxon>Viridiplantae</taxon>
        <taxon>Streptophyta</taxon>
        <taxon>Embryophyta</taxon>
        <taxon>Tracheophyta</taxon>
        <taxon>Spermatophyta</taxon>
        <taxon>Magnoliopsida</taxon>
        <taxon>Liliopsida</taxon>
        <taxon>Poales</taxon>
        <taxon>Poaceae</taxon>
        <taxon>PACMAD clade</taxon>
        <taxon>Panicoideae</taxon>
        <taxon>Andropogonodae</taxon>
        <taxon>Andropogoneae</taxon>
        <taxon>Tripsacinae</taxon>
        <taxon>Zea</taxon>
    </lineage>
</organism>
<reference evidence="1" key="2">
    <citation type="submission" date="2019-07" db="EMBL/GenBank/DDBJ databases">
        <authorList>
            <person name="Seetharam A."/>
            <person name="Woodhouse M."/>
            <person name="Cannon E."/>
        </authorList>
    </citation>
    <scope>NUCLEOTIDE SEQUENCE [LARGE SCALE GENOMIC DNA]</scope>
    <source>
        <strain evidence="1">cv. B73</strain>
    </source>
</reference>
<dbReference type="Gramene" id="Zm00001eb261120_T001">
    <property type="protein sequence ID" value="Zm00001eb261120_P001"/>
    <property type="gene ID" value="Zm00001eb261120"/>
</dbReference>
<evidence type="ECO:0000313" key="2">
    <source>
        <dbReference type="Proteomes" id="UP000007305"/>
    </source>
</evidence>
<evidence type="ECO:0000313" key="1">
    <source>
        <dbReference type="EnsemblPlants" id="Zm00001eb261120_P001"/>
    </source>
</evidence>
<dbReference type="InParanoid" id="A0A804PS95"/>
<reference evidence="2" key="1">
    <citation type="journal article" date="2009" name="Science">
        <title>The B73 maize genome: complexity, diversity, and dynamics.</title>
        <authorList>
            <person name="Schnable P.S."/>
            <person name="Ware D."/>
            <person name="Fulton R.S."/>
            <person name="Stein J.C."/>
            <person name="Wei F."/>
            <person name="Pasternak S."/>
            <person name="Liang C."/>
            <person name="Zhang J."/>
            <person name="Fulton L."/>
            <person name="Graves T.A."/>
            <person name="Minx P."/>
            <person name="Reily A.D."/>
            <person name="Courtney L."/>
            <person name="Kruchowski S.S."/>
            <person name="Tomlinson C."/>
            <person name="Strong C."/>
            <person name="Delehaunty K."/>
            <person name="Fronick C."/>
            <person name="Courtney B."/>
            <person name="Rock S.M."/>
            <person name="Belter E."/>
            <person name="Du F."/>
            <person name="Kim K."/>
            <person name="Abbott R.M."/>
            <person name="Cotton M."/>
            <person name="Levy A."/>
            <person name="Marchetto P."/>
            <person name="Ochoa K."/>
            <person name="Jackson S.M."/>
            <person name="Gillam B."/>
            <person name="Chen W."/>
            <person name="Yan L."/>
            <person name="Higginbotham J."/>
            <person name="Cardenas M."/>
            <person name="Waligorski J."/>
            <person name="Applebaum E."/>
            <person name="Phelps L."/>
            <person name="Falcone J."/>
            <person name="Kanchi K."/>
            <person name="Thane T."/>
            <person name="Scimone A."/>
            <person name="Thane N."/>
            <person name="Henke J."/>
            <person name="Wang T."/>
            <person name="Ruppert J."/>
            <person name="Shah N."/>
            <person name="Rotter K."/>
            <person name="Hodges J."/>
            <person name="Ingenthron E."/>
            <person name="Cordes M."/>
            <person name="Kohlberg S."/>
            <person name="Sgro J."/>
            <person name="Delgado B."/>
            <person name="Mead K."/>
            <person name="Chinwalla A."/>
            <person name="Leonard S."/>
            <person name="Crouse K."/>
            <person name="Collura K."/>
            <person name="Kudrna D."/>
            <person name="Currie J."/>
            <person name="He R."/>
            <person name="Angelova A."/>
            <person name="Rajasekar S."/>
            <person name="Mueller T."/>
            <person name="Lomeli R."/>
            <person name="Scara G."/>
            <person name="Ko A."/>
            <person name="Delaney K."/>
            <person name="Wissotski M."/>
            <person name="Lopez G."/>
            <person name="Campos D."/>
            <person name="Braidotti M."/>
            <person name="Ashley E."/>
            <person name="Golser W."/>
            <person name="Kim H."/>
            <person name="Lee S."/>
            <person name="Lin J."/>
            <person name="Dujmic Z."/>
            <person name="Kim W."/>
            <person name="Talag J."/>
            <person name="Zuccolo A."/>
            <person name="Fan C."/>
            <person name="Sebastian A."/>
            <person name="Kramer M."/>
            <person name="Spiegel L."/>
            <person name="Nascimento L."/>
            <person name="Zutavern T."/>
            <person name="Miller B."/>
            <person name="Ambroise C."/>
            <person name="Muller S."/>
            <person name="Spooner W."/>
            <person name="Narechania A."/>
            <person name="Ren L."/>
            <person name="Wei S."/>
            <person name="Kumari S."/>
            <person name="Faga B."/>
            <person name="Levy M.J."/>
            <person name="McMahan L."/>
            <person name="Van Buren P."/>
            <person name="Vaughn M.W."/>
            <person name="Ying K."/>
            <person name="Yeh C.-T."/>
            <person name="Emrich S.J."/>
            <person name="Jia Y."/>
            <person name="Kalyanaraman A."/>
            <person name="Hsia A.-P."/>
            <person name="Barbazuk W.B."/>
            <person name="Baucom R.S."/>
            <person name="Brutnell T.P."/>
            <person name="Carpita N.C."/>
            <person name="Chaparro C."/>
            <person name="Chia J.-M."/>
            <person name="Deragon J.-M."/>
            <person name="Estill J.C."/>
            <person name="Fu Y."/>
            <person name="Jeddeloh J.A."/>
            <person name="Han Y."/>
            <person name="Lee H."/>
            <person name="Li P."/>
            <person name="Lisch D.R."/>
            <person name="Liu S."/>
            <person name="Liu Z."/>
            <person name="Nagel D.H."/>
            <person name="McCann M.C."/>
            <person name="SanMiguel P."/>
            <person name="Myers A.M."/>
            <person name="Nettleton D."/>
            <person name="Nguyen J."/>
            <person name="Penning B.W."/>
            <person name="Ponnala L."/>
            <person name="Schneider K.L."/>
            <person name="Schwartz D.C."/>
            <person name="Sharma A."/>
            <person name="Soderlund C."/>
            <person name="Springer N.M."/>
            <person name="Sun Q."/>
            <person name="Wang H."/>
            <person name="Waterman M."/>
            <person name="Westerman R."/>
            <person name="Wolfgruber T.K."/>
            <person name="Yang L."/>
            <person name="Yu Y."/>
            <person name="Zhang L."/>
            <person name="Zhou S."/>
            <person name="Zhu Q."/>
            <person name="Bennetzen J.L."/>
            <person name="Dawe R.K."/>
            <person name="Jiang J."/>
            <person name="Jiang N."/>
            <person name="Presting G.G."/>
            <person name="Wessler S.R."/>
            <person name="Aluru S."/>
            <person name="Martienssen R.A."/>
            <person name="Clifton S.W."/>
            <person name="McCombie W.R."/>
            <person name="Wing R.A."/>
            <person name="Wilson R.K."/>
        </authorList>
    </citation>
    <scope>NUCLEOTIDE SEQUENCE [LARGE SCALE GENOMIC DNA]</scope>
    <source>
        <strain evidence="2">cv. B73</strain>
    </source>
</reference>
<name>A0A804PS95_MAIZE</name>
<accession>A0A804PS95</accession>
<dbReference type="EnsemblPlants" id="Zm00001eb261120_T001">
    <property type="protein sequence ID" value="Zm00001eb261120_P001"/>
    <property type="gene ID" value="Zm00001eb261120"/>
</dbReference>
<reference evidence="1" key="3">
    <citation type="submission" date="2021-05" db="UniProtKB">
        <authorList>
            <consortium name="EnsemblPlants"/>
        </authorList>
    </citation>
    <scope>IDENTIFICATION</scope>
    <source>
        <strain evidence="1">cv. B73</strain>
    </source>
</reference>
<keyword evidence="2" id="KW-1185">Reference proteome</keyword>
<protein>
    <submittedName>
        <fullName evidence="1">Uncharacterized protein</fullName>
    </submittedName>
</protein>
<sequence length="125" mass="12350">DGEAHAAAPPALDALVEYGDDASAVDADVLPGGLGHVEVGAGRAAPPAVGELPVGRAEVGGGDDDEVAVAGLAPPGLAAVAPDDVALPARSAVVEERRAQRRIVNAVTLLVQVAIPARATCIMHD</sequence>
<dbReference type="Proteomes" id="UP000007305">
    <property type="component" value="Chromosome 6"/>
</dbReference>
<dbReference type="AlphaFoldDB" id="A0A804PS95"/>
<proteinExistence type="predicted"/>